<dbReference type="PROSITE" id="PS00108">
    <property type="entry name" value="PROTEIN_KINASE_ST"/>
    <property type="match status" value="1"/>
</dbReference>
<dbReference type="SMART" id="SM00028">
    <property type="entry name" value="TPR"/>
    <property type="match status" value="4"/>
</dbReference>
<feature type="domain" description="Protein kinase" evidence="8">
    <location>
        <begin position="95"/>
        <end position="400"/>
    </location>
</feature>
<keyword evidence="3 9" id="KW-0418">Kinase</keyword>
<name>A0A5C6B581_9BACT</name>
<dbReference type="GO" id="GO:0016798">
    <property type="term" value="F:hydrolase activity, acting on glycosyl bonds"/>
    <property type="evidence" value="ECO:0007669"/>
    <property type="project" value="InterPro"/>
</dbReference>
<dbReference type="GO" id="GO:0004674">
    <property type="term" value="F:protein serine/threonine kinase activity"/>
    <property type="evidence" value="ECO:0007669"/>
    <property type="project" value="UniProtKB-EC"/>
</dbReference>
<dbReference type="CDD" id="cd14014">
    <property type="entry name" value="STKc_PknB_like"/>
    <property type="match status" value="1"/>
</dbReference>
<sequence length="1260" mass="139711">MDAPHDEPTDEQIEALFFDALELPEDKREAFLEQKCNGQPRLRQAVDALLAADAEAGGQDFLQSAFFDAQQDAVNHADDPQRLNADELTDHSGRFEILGRHQQGGLGEVLIAYDRQLKRDVAIKQIQPRWQNHEEAKQRFIREAEVTGRLEHPGVVPVYAMGTWDDGRHYYAMRFIEGQTLKEAIQRFHQSPTKEIVTDSNEHTPAARDDVDQTLAFRQLLRCFIDVCNTISYAHDRRILHRDLKPANIMVGPYGETLVVDWGLAKLLDAGPEDSMTEAFASGRQEDDAASSHIAGTVGTPQYMSPEQARGQLDEIGIRTDVYLLGATLYQILTGQPPHPSDSIVRMLKRIAAGEFPHPSSVAADVPPALAAICTKAMATDSINRYRQADALALDVERWLADEPVSVYRESPGRRIARWLRHHPAAAASLIVATLLLTVGSFIGAVLWNEIQIREFQSKQEQAAKELELAQQTRQRVAELKSAAARGKLLAGQELQAGRFSSALSILRGVSQSLSTNPALASEFDDLSSQANRVHKIVRFYELADHVQEQNVLSRDTKGIIAATEALEQLGVAQSNCWWDDLPVEDLTAAQADQLRWDVYQQWLILDAMLTKTIGIRLAGGGQLDGATTIIKAVGRFLRTDIGKREAAASIIVSDRIDGFRFSQATRFYRSIAKMRLGAGVRLKADRLDLPHNGADAHSLGVLCMIAALDPAFERFFRGYQGEDSLLAARDTLRRGATLRPNHYWTHLALAQIEYLLADKKSNATWRDYEDAIHSVGQCIALEPERCFALADRSSMYRAQARLIRHDASIDPALREQRVAELLQWCMQDAQSAQRQSELHPWVGWQYGLALMETGQVELAVDRFIETALHTLPLTEIDDAPLVQVDDLRGRAEASKIMAGLTKSNPQSARYHSTLAMIMLARENVDAALTAAERASSLNGTVPHAHAVRGLILLRQDKPKDAEQAFRKSLESDPDHAWAHFGLASCIESTDQLDLALNEFQTALDVALVAENRAAALLGKSRVLARMGRYQESKDAITSARQEEPACDLLTVARPLARHYQQLKKNPAGDQSVEDMRSLLQFIATFPRPTNLKFGSIEPKPGSVVAILNGDFELGSLKYWSSSGGATWLTEDGFRSSAGISSKVSHTGNASLHLTADQSETESGRGHTGQEIPIHAGRTYEVTVWGKAQAVTERAFSIQSDNEQVLLEFPSGTYDWREIQGRFQTPENFNGQTLVPTRVNIVAKGSGQLWIDDLQIRLVD</sequence>
<evidence type="ECO:0000256" key="2">
    <source>
        <dbReference type="ARBA" id="ARBA00022741"/>
    </source>
</evidence>
<dbReference type="InterPro" id="IPR011990">
    <property type="entry name" value="TPR-like_helical_dom_sf"/>
</dbReference>
<dbReference type="EC" id="2.7.11.1" evidence="9"/>
<proteinExistence type="predicted"/>
<dbReference type="Gene3D" id="1.10.510.10">
    <property type="entry name" value="Transferase(Phosphotransferase) domain 1"/>
    <property type="match status" value="1"/>
</dbReference>
<evidence type="ECO:0000313" key="9">
    <source>
        <dbReference type="EMBL" id="TWU06436.1"/>
    </source>
</evidence>
<dbReference type="SUPFAM" id="SSF48452">
    <property type="entry name" value="TPR-like"/>
    <property type="match status" value="1"/>
</dbReference>
<keyword evidence="1 9" id="KW-0808">Transferase</keyword>
<feature type="repeat" description="TPR" evidence="7">
    <location>
        <begin position="943"/>
        <end position="976"/>
    </location>
</feature>
<accession>A0A5C6B581</accession>
<dbReference type="SUPFAM" id="SSF56112">
    <property type="entry name" value="Protein kinase-like (PK-like)"/>
    <property type="match status" value="1"/>
</dbReference>
<dbReference type="GO" id="GO:0005524">
    <property type="term" value="F:ATP binding"/>
    <property type="evidence" value="ECO:0007669"/>
    <property type="project" value="UniProtKB-KW"/>
</dbReference>
<dbReference type="PANTHER" id="PTHR43289">
    <property type="entry name" value="MITOGEN-ACTIVATED PROTEIN KINASE KINASE KINASE 20-RELATED"/>
    <property type="match status" value="1"/>
</dbReference>
<dbReference type="SMART" id="SM00220">
    <property type="entry name" value="S_TKc"/>
    <property type="match status" value="1"/>
</dbReference>
<dbReference type="SUPFAM" id="SSF49785">
    <property type="entry name" value="Galactose-binding domain-like"/>
    <property type="match status" value="1"/>
</dbReference>
<dbReference type="PROSITE" id="PS50005">
    <property type="entry name" value="TPR"/>
    <property type="match status" value="1"/>
</dbReference>
<gene>
    <name evidence="9" type="primary">pknD_6</name>
    <name evidence="9" type="ORF">Pla52n_21570</name>
</gene>
<evidence type="ECO:0000256" key="4">
    <source>
        <dbReference type="ARBA" id="ARBA00022801"/>
    </source>
</evidence>
<evidence type="ECO:0000256" key="1">
    <source>
        <dbReference type="ARBA" id="ARBA00022679"/>
    </source>
</evidence>
<keyword evidence="6" id="KW-0675">Receptor</keyword>
<dbReference type="PROSITE" id="PS50011">
    <property type="entry name" value="PROTEIN_KINASE_DOM"/>
    <property type="match status" value="1"/>
</dbReference>
<dbReference type="Gene3D" id="2.60.120.260">
    <property type="entry name" value="Galactose-binding domain-like"/>
    <property type="match status" value="1"/>
</dbReference>
<dbReference type="Pfam" id="PF14559">
    <property type="entry name" value="TPR_19"/>
    <property type="match status" value="1"/>
</dbReference>
<dbReference type="Gene3D" id="3.30.200.20">
    <property type="entry name" value="Phosphorylase Kinase, domain 1"/>
    <property type="match status" value="1"/>
</dbReference>
<evidence type="ECO:0000259" key="8">
    <source>
        <dbReference type="PROSITE" id="PS50011"/>
    </source>
</evidence>
<evidence type="ECO:0000256" key="6">
    <source>
        <dbReference type="ARBA" id="ARBA00023170"/>
    </source>
</evidence>
<protein>
    <submittedName>
        <fullName evidence="9">Serine/threonine-protein kinase PknD</fullName>
        <ecNumber evidence="9">2.7.11.1</ecNumber>
    </submittedName>
</protein>
<keyword evidence="10" id="KW-1185">Reference proteome</keyword>
<evidence type="ECO:0000256" key="3">
    <source>
        <dbReference type="ARBA" id="ARBA00022777"/>
    </source>
</evidence>
<dbReference type="AlphaFoldDB" id="A0A5C6B581"/>
<dbReference type="PANTHER" id="PTHR43289:SF6">
    <property type="entry name" value="SERINE_THREONINE-PROTEIN KINASE NEKL-3"/>
    <property type="match status" value="1"/>
</dbReference>
<dbReference type="InterPro" id="IPR019734">
    <property type="entry name" value="TPR_rpt"/>
</dbReference>
<dbReference type="Gene3D" id="1.25.40.10">
    <property type="entry name" value="Tetratricopeptide repeat domain"/>
    <property type="match status" value="2"/>
</dbReference>
<organism evidence="9 10">
    <name type="scientific">Stieleria varia</name>
    <dbReference type="NCBI Taxonomy" id="2528005"/>
    <lineage>
        <taxon>Bacteria</taxon>
        <taxon>Pseudomonadati</taxon>
        <taxon>Planctomycetota</taxon>
        <taxon>Planctomycetia</taxon>
        <taxon>Pirellulales</taxon>
        <taxon>Pirellulaceae</taxon>
        <taxon>Stieleria</taxon>
    </lineage>
</organism>
<keyword evidence="5" id="KW-0067">ATP-binding</keyword>
<dbReference type="InterPro" id="IPR011009">
    <property type="entry name" value="Kinase-like_dom_sf"/>
</dbReference>
<dbReference type="InterPro" id="IPR008979">
    <property type="entry name" value="Galactose-bd-like_sf"/>
</dbReference>
<dbReference type="Pfam" id="PF00069">
    <property type="entry name" value="Pkinase"/>
    <property type="match status" value="1"/>
</dbReference>
<keyword evidence="2" id="KW-0547">Nucleotide-binding</keyword>
<dbReference type="InterPro" id="IPR008271">
    <property type="entry name" value="Ser/Thr_kinase_AS"/>
</dbReference>
<comment type="caution">
    <text evidence="9">The sequence shown here is derived from an EMBL/GenBank/DDBJ whole genome shotgun (WGS) entry which is preliminary data.</text>
</comment>
<keyword evidence="4" id="KW-0378">Hydrolase</keyword>
<dbReference type="Proteomes" id="UP000320176">
    <property type="component" value="Unassembled WGS sequence"/>
</dbReference>
<dbReference type="InterPro" id="IPR000719">
    <property type="entry name" value="Prot_kinase_dom"/>
</dbReference>
<evidence type="ECO:0000256" key="5">
    <source>
        <dbReference type="ARBA" id="ARBA00022840"/>
    </source>
</evidence>
<evidence type="ECO:0000313" key="10">
    <source>
        <dbReference type="Proteomes" id="UP000320176"/>
    </source>
</evidence>
<dbReference type="InterPro" id="IPR003305">
    <property type="entry name" value="CenC_carb-bd"/>
</dbReference>
<dbReference type="EMBL" id="SJPN01000002">
    <property type="protein sequence ID" value="TWU06436.1"/>
    <property type="molecule type" value="Genomic_DNA"/>
</dbReference>
<reference evidence="9 10" key="1">
    <citation type="submission" date="2019-02" db="EMBL/GenBank/DDBJ databases">
        <title>Deep-cultivation of Planctomycetes and their phenomic and genomic characterization uncovers novel biology.</title>
        <authorList>
            <person name="Wiegand S."/>
            <person name="Jogler M."/>
            <person name="Boedeker C."/>
            <person name="Pinto D."/>
            <person name="Vollmers J."/>
            <person name="Rivas-Marin E."/>
            <person name="Kohn T."/>
            <person name="Peeters S.H."/>
            <person name="Heuer A."/>
            <person name="Rast P."/>
            <person name="Oberbeckmann S."/>
            <person name="Bunk B."/>
            <person name="Jeske O."/>
            <person name="Meyerdierks A."/>
            <person name="Storesund J.E."/>
            <person name="Kallscheuer N."/>
            <person name="Luecker S."/>
            <person name="Lage O.M."/>
            <person name="Pohl T."/>
            <person name="Merkel B.J."/>
            <person name="Hornburger P."/>
            <person name="Mueller R.-W."/>
            <person name="Bruemmer F."/>
            <person name="Labrenz M."/>
            <person name="Spormann A.M."/>
            <person name="Op Den Camp H."/>
            <person name="Overmann J."/>
            <person name="Amann R."/>
            <person name="Jetten M.S.M."/>
            <person name="Mascher T."/>
            <person name="Medema M.H."/>
            <person name="Devos D.P."/>
            <person name="Kaster A.-K."/>
            <person name="Ovreas L."/>
            <person name="Rohde M."/>
            <person name="Galperin M.Y."/>
            <person name="Jogler C."/>
        </authorList>
    </citation>
    <scope>NUCLEOTIDE SEQUENCE [LARGE SCALE GENOMIC DNA]</scope>
    <source>
        <strain evidence="9 10">Pla52n</strain>
    </source>
</reference>
<dbReference type="RefSeq" id="WP_231741885.1">
    <property type="nucleotide sequence ID" value="NZ_CP151726.1"/>
</dbReference>
<keyword evidence="7" id="KW-0802">TPR repeat</keyword>
<evidence type="ECO:0000256" key="7">
    <source>
        <dbReference type="PROSITE-ProRule" id="PRU00339"/>
    </source>
</evidence>
<dbReference type="Pfam" id="PF02018">
    <property type="entry name" value="CBM_4_9"/>
    <property type="match status" value="1"/>
</dbReference>